<comment type="similarity">
    <text evidence="1">Belongs to the peptidase M20 family.</text>
</comment>
<accession>A0AAN0T9A9</accession>
<sequence length="409" mass="44769">MQQQKMLVNAQRLQETLEKFASFGRTPNNGVTRLSLSQEDLTAREYLETCCKEIGMEVKYDDMANMYATMPGKEGKPPVVMGSHLDSVKKGGRFDGVLGVAAALEVARTIHDNRIKLEIPFTIVNFTNEEGARFEPAMMCSGVISGKFDKQTVLQSRDETGMTFGEALSASGYAGSVENRLKKAAAFLEMHIEQGPVLESEDKQIGIVEGVVGMVNYEIEVTGESNHAGTTPMGMRRDALFVACDIIRDVREQLSMLDPELVYTMGRMNVYPNIHTVIPNKVVFTLEARHKDPQVVSQVVSTIRTLPQEMGGCTIASKKLWSRDTVAFDQGIVSRLEKSAQSLGISAKRMYSGAGHDAQFIASYLPTAMIFVPSAGGKSHCEEELTSYEDCARGANVALDTVLSLLTGQ</sequence>
<proteinExistence type="inferred from homology"/>
<evidence type="ECO:0000256" key="1">
    <source>
        <dbReference type="ARBA" id="ARBA00006153"/>
    </source>
</evidence>
<dbReference type="PIRSF" id="PIRSF001235">
    <property type="entry name" value="Amidase_carbamoylase"/>
    <property type="match status" value="1"/>
</dbReference>
<dbReference type="PANTHER" id="PTHR32494">
    <property type="entry name" value="ALLANTOATE DEIMINASE-RELATED"/>
    <property type="match status" value="1"/>
</dbReference>
<reference evidence="6" key="1">
    <citation type="submission" date="2015-01" db="EMBL/GenBank/DDBJ databases">
        <title>Comparative genome analysis of Bacillus coagulans HM-08, Clostridium butyricum HM-68, Bacillus subtilis HM-66 and Bacillus paralicheniformis BL-09.</title>
        <authorList>
            <person name="Zhang H."/>
        </authorList>
    </citation>
    <scope>NUCLEOTIDE SEQUENCE [LARGE SCALE GENOMIC DNA]</scope>
    <source>
        <strain evidence="6">HM-08</strain>
    </source>
</reference>
<feature type="domain" description="Peptidase M20 dimerisation" evidence="4">
    <location>
        <begin position="212"/>
        <end position="306"/>
    </location>
</feature>
<feature type="binding site" evidence="3">
    <location>
        <position position="130"/>
    </location>
    <ligand>
        <name>Zn(2+)</name>
        <dbReference type="ChEBI" id="CHEBI:29105"/>
        <label>2</label>
    </ligand>
</feature>
<dbReference type="RefSeq" id="WP_014096304.1">
    <property type="nucleotide sequence ID" value="NZ_CP010525.1"/>
</dbReference>
<keyword evidence="2" id="KW-0378">Hydrolase</keyword>
<keyword evidence="6" id="KW-1185">Reference proteome</keyword>
<dbReference type="Gene3D" id="3.30.70.360">
    <property type="match status" value="1"/>
</dbReference>
<feature type="binding site" evidence="3">
    <location>
        <position position="95"/>
    </location>
    <ligand>
        <name>Zn(2+)</name>
        <dbReference type="ChEBI" id="CHEBI:29105"/>
        <label>2</label>
    </ligand>
</feature>
<name>A0AAN0T9A9_HEYCO</name>
<dbReference type="NCBIfam" id="NF006771">
    <property type="entry name" value="PRK09290.1-5"/>
    <property type="match status" value="1"/>
</dbReference>
<dbReference type="InterPro" id="IPR002933">
    <property type="entry name" value="Peptidase_M20"/>
</dbReference>
<keyword evidence="3" id="KW-0479">Metal-binding</keyword>
<dbReference type="InterPro" id="IPR010158">
    <property type="entry name" value="Amidase_Cbmase"/>
</dbReference>
<dbReference type="Pfam" id="PF07687">
    <property type="entry name" value="M20_dimer"/>
    <property type="match status" value="1"/>
</dbReference>
<protein>
    <submittedName>
        <fullName evidence="5">Hydantoinase/carbamoylase family amidase</fullName>
    </submittedName>
</protein>
<evidence type="ECO:0000256" key="3">
    <source>
        <dbReference type="PIRSR" id="PIRSR001235-1"/>
    </source>
</evidence>
<dbReference type="GO" id="GO:0016813">
    <property type="term" value="F:hydrolase activity, acting on carbon-nitrogen (but not peptide) bonds, in linear amidines"/>
    <property type="evidence" value="ECO:0007669"/>
    <property type="project" value="InterPro"/>
</dbReference>
<dbReference type="SUPFAM" id="SSF53187">
    <property type="entry name" value="Zn-dependent exopeptidases"/>
    <property type="match status" value="1"/>
</dbReference>
<dbReference type="NCBIfam" id="TIGR01879">
    <property type="entry name" value="hydantase"/>
    <property type="match status" value="1"/>
</dbReference>
<dbReference type="InterPro" id="IPR011650">
    <property type="entry name" value="Peptidase_M20_dimer"/>
</dbReference>
<dbReference type="GO" id="GO:0046872">
    <property type="term" value="F:metal ion binding"/>
    <property type="evidence" value="ECO:0007669"/>
    <property type="project" value="UniProtKB-KW"/>
</dbReference>
<comment type="cofactor">
    <cofactor evidence="3">
        <name>Zn(2+)</name>
        <dbReference type="ChEBI" id="CHEBI:29105"/>
    </cofactor>
    <text evidence="3">Binds 2 Zn(2+) ions per subunit.</text>
</comment>
<dbReference type="CDD" id="cd03884">
    <property type="entry name" value="M20_bAS"/>
    <property type="match status" value="1"/>
</dbReference>
<keyword evidence="3" id="KW-0862">Zinc</keyword>
<organism evidence="5 6">
    <name type="scientific">Heyndrickxia coagulans</name>
    <name type="common">Weizmannia coagulans</name>
    <dbReference type="NCBI Taxonomy" id="1398"/>
    <lineage>
        <taxon>Bacteria</taxon>
        <taxon>Bacillati</taxon>
        <taxon>Bacillota</taxon>
        <taxon>Bacilli</taxon>
        <taxon>Bacillales</taxon>
        <taxon>Bacillaceae</taxon>
        <taxon>Heyndrickxia</taxon>
    </lineage>
</organism>
<dbReference type="Pfam" id="PF01546">
    <property type="entry name" value="Peptidase_M20"/>
    <property type="match status" value="1"/>
</dbReference>
<feature type="binding site" evidence="3">
    <location>
        <position position="191"/>
    </location>
    <ligand>
        <name>Zn(2+)</name>
        <dbReference type="ChEBI" id="CHEBI:29105"/>
        <label>1</label>
    </ligand>
</feature>
<evidence type="ECO:0000313" key="5">
    <source>
        <dbReference type="EMBL" id="AJO24533.1"/>
    </source>
</evidence>
<evidence type="ECO:0000256" key="2">
    <source>
        <dbReference type="ARBA" id="ARBA00022801"/>
    </source>
</evidence>
<evidence type="ECO:0000313" key="6">
    <source>
        <dbReference type="Proteomes" id="UP000032024"/>
    </source>
</evidence>
<evidence type="ECO:0000259" key="4">
    <source>
        <dbReference type="Pfam" id="PF07687"/>
    </source>
</evidence>
<gene>
    <name evidence="5" type="ORF">SB48_HM08orf05946</name>
</gene>
<feature type="binding site" evidence="3">
    <location>
        <position position="380"/>
    </location>
    <ligand>
        <name>Zn(2+)</name>
        <dbReference type="ChEBI" id="CHEBI:29105"/>
        <label>2</label>
    </ligand>
</feature>
<dbReference type="SUPFAM" id="SSF55031">
    <property type="entry name" value="Bacterial exopeptidase dimerisation domain"/>
    <property type="match status" value="1"/>
</dbReference>
<dbReference type="Gene3D" id="3.40.630.10">
    <property type="entry name" value="Zn peptidases"/>
    <property type="match status" value="1"/>
</dbReference>
<dbReference type="PANTHER" id="PTHR32494:SF5">
    <property type="entry name" value="ALLANTOATE AMIDOHYDROLASE"/>
    <property type="match status" value="1"/>
</dbReference>
<dbReference type="Proteomes" id="UP000032024">
    <property type="component" value="Chromosome"/>
</dbReference>
<feature type="binding site" evidence="3">
    <location>
        <position position="95"/>
    </location>
    <ligand>
        <name>Zn(2+)</name>
        <dbReference type="ChEBI" id="CHEBI:29105"/>
        <label>1</label>
    </ligand>
</feature>
<dbReference type="EMBL" id="CP010525">
    <property type="protein sequence ID" value="AJO24533.1"/>
    <property type="molecule type" value="Genomic_DNA"/>
</dbReference>
<dbReference type="InterPro" id="IPR036264">
    <property type="entry name" value="Bact_exopeptidase_dim_dom"/>
</dbReference>
<feature type="binding site" evidence="3">
    <location>
        <position position="84"/>
    </location>
    <ligand>
        <name>Zn(2+)</name>
        <dbReference type="ChEBI" id="CHEBI:29105"/>
        <label>1</label>
    </ligand>
</feature>
<dbReference type="AlphaFoldDB" id="A0AAN0T9A9"/>